<protein>
    <submittedName>
        <fullName evidence="1">Uncharacterized protein</fullName>
    </submittedName>
</protein>
<keyword evidence="2" id="KW-1185">Reference proteome</keyword>
<name>A0A087T974_STEMI</name>
<gene>
    <name evidence="1" type="ORF">X975_19162</name>
</gene>
<dbReference type="Proteomes" id="UP000054359">
    <property type="component" value="Unassembled WGS sequence"/>
</dbReference>
<proteinExistence type="predicted"/>
<feature type="non-terminal residue" evidence="1">
    <location>
        <position position="1"/>
    </location>
</feature>
<feature type="non-terminal residue" evidence="1">
    <location>
        <position position="45"/>
    </location>
</feature>
<dbReference type="EMBL" id="KK114070">
    <property type="protein sequence ID" value="KFM61663.1"/>
    <property type="molecule type" value="Genomic_DNA"/>
</dbReference>
<dbReference type="AlphaFoldDB" id="A0A087T974"/>
<accession>A0A087T974</accession>
<reference evidence="1 2" key="1">
    <citation type="submission" date="2013-11" db="EMBL/GenBank/DDBJ databases">
        <title>Genome sequencing of Stegodyphus mimosarum.</title>
        <authorList>
            <person name="Bechsgaard J."/>
        </authorList>
    </citation>
    <scope>NUCLEOTIDE SEQUENCE [LARGE SCALE GENOMIC DNA]</scope>
</reference>
<sequence>ANFDSVGLIFARSVIFEFRFFKKSIYEKYLNKGEDGRCPVLFWYT</sequence>
<organism evidence="1 2">
    <name type="scientific">Stegodyphus mimosarum</name>
    <name type="common">African social velvet spider</name>
    <dbReference type="NCBI Taxonomy" id="407821"/>
    <lineage>
        <taxon>Eukaryota</taxon>
        <taxon>Metazoa</taxon>
        <taxon>Ecdysozoa</taxon>
        <taxon>Arthropoda</taxon>
        <taxon>Chelicerata</taxon>
        <taxon>Arachnida</taxon>
        <taxon>Araneae</taxon>
        <taxon>Araneomorphae</taxon>
        <taxon>Entelegynae</taxon>
        <taxon>Eresoidea</taxon>
        <taxon>Eresidae</taxon>
        <taxon>Stegodyphus</taxon>
    </lineage>
</organism>
<evidence type="ECO:0000313" key="2">
    <source>
        <dbReference type="Proteomes" id="UP000054359"/>
    </source>
</evidence>
<evidence type="ECO:0000313" key="1">
    <source>
        <dbReference type="EMBL" id="KFM61663.1"/>
    </source>
</evidence>